<evidence type="ECO:0000313" key="2">
    <source>
        <dbReference type="EMBL" id="KAF2028478.1"/>
    </source>
</evidence>
<feature type="compositionally biased region" description="Low complexity" evidence="1">
    <location>
        <begin position="226"/>
        <end position="236"/>
    </location>
</feature>
<dbReference type="EMBL" id="ML978212">
    <property type="protein sequence ID" value="KAF2028478.1"/>
    <property type="molecule type" value="Genomic_DNA"/>
</dbReference>
<evidence type="ECO:0000256" key="1">
    <source>
        <dbReference type="SAM" id="MobiDB-lite"/>
    </source>
</evidence>
<protein>
    <submittedName>
        <fullName evidence="2">Uncharacterized protein</fullName>
    </submittedName>
</protein>
<accession>A0A9P4H5C2</accession>
<sequence>MTVPSSGDVLTTSQVAWRIGRAFAAGRKDAPAEFRDIETEVTGLAQVLKQLAEALHPSTAWEAVGEDVQDGIGTIFVSCKRTVDDLDTLIEQYQAIKKHRTVGGFAIERTWSDLVSKEYKTMIWTSEGGNLQCLRESLRAHSISITILLQTLRSEPAASLQTFVNPIAHRTHSIHQVHGRMDEQLEELHDILRGLTTSSPNPDLVTPPLPARNPARSPVLDGTTGPSPISMPSSPSLAQRQRPNTQTFMSSPRESDHSPPPSSPPGLQISNSTYPSPSIPTVSGASSPDVKRVSEFSFGVSSLRFSSSSCASSTASSAGWSNPRDSFTSRNPTVSPVSRLNGIREQSKRRSEDALSLLPPPVLGYTTNPEPERVTSRPSLSPYPATQPDVVKLHRSSTTSSQKASFEKEAFRNSAILCDVRGTLAEYSHQINEDDPRDVEMIRACDECRIAVVRKRVHHPETKRVRVVTSIWTFSDDNTIRMELRMDDNQMYIPYSSYFSPNKVSITVPCELKLHDVKHGNRLAKLAKTSWVNYVFDTPHAATLFQNELMGRTLLATFRTEKTMRVHEGISKSFSYAEQMCGLENLRIWEDNDTGAIIALIHFSADFRAGYLAFYLNSTANPIKVKDDGNREVKIKGLKVPIDRGDKAMRKDSVVDKGKGRDDAKKVDKEKVISGARIEFASDMEKSEFLAMVQEVQKELVELPDLLGVN</sequence>
<reference evidence="2" key="1">
    <citation type="journal article" date="2020" name="Stud. Mycol.">
        <title>101 Dothideomycetes genomes: a test case for predicting lifestyles and emergence of pathogens.</title>
        <authorList>
            <person name="Haridas S."/>
            <person name="Albert R."/>
            <person name="Binder M."/>
            <person name="Bloem J."/>
            <person name="Labutti K."/>
            <person name="Salamov A."/>
            <person name="Andreopoulos B."/>
            <person name="Baker S."/>
            <person name="Barry K."/>
            <person name="Bills G."/>
            <person name="Bluhm B."/>
            <person name="Cannon C."/>
            <person name="Castanera R."/>
            <person name="Culley D."/>
            <person name="Daum C."/>
            <person name="Ezra D."/>
            <person name="Gonzalez J."/>
            <person name="Henrissat B."/>
            <person name="Kuo A."/>
            <person name="Liang C."/>
            <person name="Lipzen A."/>
            <person name="Lutzoni F."/>
            <person name="Magnuson J."/>
            <person name="Mondo S."/>
            <person name="Nolan M."/>
            <person name="Ohm R."/>
            <person name="Pangilinan J."/>
            <person name="Park H.-J."/>
            <person name="Ramirez L."/>
            <person name="Alfaro M."/>
            <person name="Sun H."/>
            <person name="Tritt A."/>
            <person name="Yoshinaga Y."/>
            <person name="Zwiers L.-H."/>
            <person name="Turgeon B."/>
            <person name="Goodwin S."/>
            <person name="Spatafora J."/>
            <person name="Crous P."/>
            <person name="Grigoriev I."/>
        </authorList>
    </citation>
    <scope>NUCLEOTIDE SEQUENCE</scope>
    <source>
        <strain evidence="2">CBS 110217</strain>
    </source>
</reference>
<keyword evidence="3" id="KW-1185">Reference proteome</keyword>
<dbReference type="OrthoDB" id="5404564at2759"/>
<evidence type="ECO:0000313" key="3">
    <source>
        <dbReference type="Proteomes" id="UP000799777"/>
    </source>
</evidence>
<gene>
    <name evidence="2" type="ORF">EK21DRAFT_101798</name>
</gene>
<organism evidence="2 3">
    <name type="scientific">Setomelanomma holmii</name>
    <dbReference type="NCBI Taxonomy" id="210430"/>
    <lineage>
        <taxon>Eukaryota</taxon>
        <taxon>Fungi</taxon>
        <taxon>Dikarya</taxon>
        <taxon>Ascomycota</taxon>
        <taxon>Pezizomycotina</taxon>
        <taxon>Dothideomycetes</taxon>
        <taxon>Pleosporomycetidae</taxon>
        <taxon>Pleosporales</taxon>
        <taxon>Pleosporineae</taxon>
        <taxon>Phaeosphaeriaceae</taxon>
        <taxon>Setomelanomma</taxon>
    </lineage>
</organism>
<feature type="compositionally biased region" description="Polar residues" evidence="1">
    <location>
        <begin position="268"/>
        <end position="286"/>
    </location>
</feature>
<proteinExistence type="predicted"/>
<dbReference type="AlphaFoldDB" id="A0A9P4H5C2"/>
<dbReference type="Proteomes" id="UP000799777">
    <property type="component" value="Unassembled WGS sequence"/>
</dbReference>
<comment type="caution">
    <text evidence="2">The sequence shown here is derived from an EMBL/GenBank/DDBJ whole genome shotgun (WGS) entry which is preliminary data.</text>
</comment>
<feature type="region of interest" description="Disordered" evidence="1">
    <location>
        <begin position="194"/>
        <end position="289"/>
    </location>
</feature>
<feature type="compositionally biased region" description="Low complexity" evidence="1">
    <location>
        <begin position="312"/>
        <end position="321"/>
    </location>
</feature>
<feature type="compositionally biased region" description="Polar residues" evidence="1">
    <location>
        <begin position="237"/>
        <end position="249"/>
    </location>
</feature>
<name>A0A9P4H5C2_9PLEO</name>
<feature type="region of interest" description="Disordered" evidence="1">
    <location>
        <begin position="312"/>
        <end position="391"/>
    </location>
</feature>
<feature type="compositionally biased region" description="Polar residues" evidence="1">
    <location>
        <begin position="323"/>
        <end position="338"/>
    </location>
</feature>